<keyword evidence="2" id="KW-1003">Cell membrane</keyword>
<feature type="transmembrane region" description="Helical" evidence="9">
    <location>
        <begin position="23"/>
        <end position="41"/>
    </location>
</feature>
<dbReference type="InterPro" id="IPR026039">
    <property type="entry name" value="YfgM"/>
</dbReference>
<keyword evidence="12" id="KW-1185">Reference proteome</keyword>
<keyword evidence="6" id="KW-0143">Chaperone</keyword>
<gene>
    <name evidence="11" type="ORF">SNE35_21400</name>
</gene>
<evidence type="ECO:0000256" key="9">
    <source>
        <dbReference type="SAM" id="Phobius"/>
    </source>
</evidence>
<dbReference type="PANTHER" id="PTHR38035">
    <property type="entry name" value="UPF0070 PROTEIN YFGM"/>
    <property type="match status" value="1"/>
</dbReference>
<comment type="subcellular location">
    <subcellularLocation>
        <location evidence="1">Cell membrane</location>
        <topology evidence="1">Single-pass type II membrane protein</topology>
    </subcellularLocation>
</comment>
<organism evidence="11 12">
    <name type="scientific">Roseateles agri</name>
    <dbReference type="NCBI Taxonomy" id="3098619"/>
    <lineage>
        <taxon>Bacteria</taxon>
        <taxon>Pseudomonadati</taxon>
        <taxon>Pseudomonadota</taxon>
        <taxon>Betaproteobacteria</taxon>
        <taxon>Burkholderiales</taxon>
        <taxon>Sphaerotilaceae</taxon>
        <taxon>Roseateles</taxon>
    </lineage>
</organism>
<evidence type="ECO:0000256" key="8">
    <source>
        <dbReference type="ARBA" id="ARBA00024235"/>
    </source>
</evidence>
<dbReference type="Pfam" id="PF09976">
    <property type="entry name" value="TPR_21"/>
    <property type="match status" value="1"/>
</dbReference>
<reference evidence="11 12" key="1">
    <citation type="submission" date="2023-11" db="EMBL/GenBank/DDBJ databases">
        <title>Paucibacter sp. nov., isolated from fresh soil in Korea.</title>
        <authorList>
            <person name="Le N.T.T."/>
        </authorList>
    </citation>
    <scope>NUCLEOTIDE SEQUENCE [LARGE SCALE GENOMIC DNA]</scope>
    <source>
        <strain evidence="11 12">R3-3</strain>
    </source>
</reference>
<dbReference type="Gene3D" id="1.25.40.10">
    <property type="entry name" value="Tetratricopeptide repeat domain"/>
    <property type="match status" value="1"/>
</dbReference>
<dbReference type="EMBL" id="JAXCLA010000007">
    <property type="protein sequence ID" value="MDY0747078.1"/>
    <property type="molecule type" value="Genomic_DNA"/>
</dbReference>
<dbReference type="RefSeq" id="WP_320425046.1">
    <property type="nucleotide sequence ID" value="NZ_JAXCLA010000007.1"/>
</dbReference>
<proteinExistence type="inferred from homology"/>
<evidence type="ECO:0000256" key="4">
    <source>
        <dbReference type="ARBA" id="ARBA00022989"/>
    </source>
</evidence>
<evidence type="ECO:0000256" key="2">
    <source>
        <dbReference type="ARBA" id="ARBA00022475"/>
    </source>
</evidence>
<evidence type="ECO:0000313" key="11">
    <source>
        <dbReference type="EMBL" id="MDY0747078.1"/>
    </source>
</evidence>
<keyword evidence="4 9" id="KW-1133">Transmembrane helix</keyword>
<dbReference type="InterPro" id="IPR011990">
    <property type="entry name" value="TPR-like_helical_dom_sf"/>
</dbReference>
<feature type="domain" description="Ancillary SecYEG translocon subunit/Cell division coordinator CpoB TPR" evidence="10">
    <location>
        <begin position="17"/>
        <end position="210"/>
    </location>
</feature>
<dbReference type="PIRSF" id="PIRSF006170">
    <property type="entry name" value="YfgM"/>
    <property type="match status" value="1"/>
</dbReference>
<keyword evidence="3 9" id="KW-0812">Transmembrane</keyword>
<evidence type="ECO:0000259" key="10">
    <source>
        <dbReference type="Pfam" id="PF09976"/>
    </source>
</evidence>
<comment type="caution">
    <text evidence="11">The sequence shown here is derived from an EMBL/GenBank/DDBJ whole genome shotgun (WGS) entry which is preliminary data.</text>
</comment>
<sequence length="224" mass="24360">MASHLDLEEQEQLEQVKAFWKQWGNLITWLITAVLLAYAGWQGWNYYQRQEAAKAAAMYDALDQAVQAADADKAASVFNDLRERYAGTVYAAQGALQAAKVQQDKGQADKAMASLTWAADNASDDSYRDIARLRLAGLQIDAKQYDAAAKSLDAIKSADFAALASDRRGDLLLLQNKPAEARAEFQKALAAMDKTLDYRRLIEAKLATLGVAVPADDAASGAAK</sequence>
<evidence type="ECO:0000256" key="7">
    <source>
        <dbReference type="ARBA" id="ARBA00024197"/>
    </source>
</evidence>
<name>A0ABU5DMX5_9BURK</name>
<evidence type="ECO:0000256" key="6">
    <source>
        <dbReference type="ARBA" id="ARBA00023186"/>
    </source>
</evidence>
<dbReference type="SUPFAM" id="SSF48452">
    <property type="entry name" value="TPR-like"/>
    <property type="match status" value="1"/>
</dbReference>
<evidence type="ECO:0000256" key="1">
    <source>
        <dbReference type="ARBA" id="ARBA00004401"/>
    </source>
</evidence>
<evidence type="ECO:0000313" key="12">
    <source>
        <dbReference type="Proteomes" id="UP001285263"/>
    </source>
</evidence>
<evidence type="ECO:0000256" key="3">
    <source>
        <dbReference type="ARBA" id="ARBA00022692"/>
    </source>
</evidence>
<dbReference type="InterPro" id="IPR018704">
    <property type="entry name" value="SecYEG/CpoB_TPR"/>
</dbReference>
<dbReference type="Proteomes" id="UP001285263">
    <property type="component" value="Unassembled WGS sequence"/>
</dbReference>
<protein>
    <recommendedName>
        <fullName evidence="8">Ancillary SecYEG translocon subunit</fullName>
    </recommendedName>
</protein>
<dbReference type="PANTHER" id="PTHR38035:SF1">
    <property type="entry name" value="ANCILLARY SECYEG TRANSLOCON SUBUNIT"/>
    <property type="match status" value="1"/>
</dbReference>
<keyword evidence="5 9" id="KW-0472">Membrane</keyword>
<accession>A0ABU5DMX5</accession>
<comment type="similarity">
    <text evidence="7">Belongs to the YfgM family.</text>
</comment>
<evidence type="ECO:0000256" key="5">
    <source>
        <dbReference type="ARBA" id="ARBA00023136"/>
    </source>
</evidence>